<dbReference type="HAMAP" id="MF_00577">
    <property type="entry name" value="HutU"/>
    <property type="match status" value="1"/>
</dbReference>
<dbReference type="InterPro" id="IPR055351">
    <property type="entry name" value="Urocanase"/>
</dbReference>
<dbReference type="Pfam" id="PF17391">
    <property type="entry name" value="Urocanase_N"/>
    <property type="match status" value="1"/>
</dbReference>
<gene>
    <name evidence="9" type="primary">hutU</name>
    <name evidence="13" type="ORF">U27_06524</name>
</gene>
<keyword evidence="6 9" id="KW-0456">Lyase</keyword>
<feature type="domain" description="Urocanase Rossmann-like" evidence="10">
    <location>
        <begin position="220"/>
        <end position="443"/>
    </location>
</feature>
<dbReference type="AlphaFoldDB" id="A0A081C4N4"/>
<feature type="binding site" evidence="9">
    <location>
        <position position="285"/>
    </location>
    <ligand>
        <name>NAD(+)</name>
        <dbReference type="ChEBI" id="CHEBI:57540"/>
    </ligand>
</feature>
<comment type="caution">
    <text evidence="9">Lacks conserved residue(s) required for the propagation of feature annotation.</text>
</comment>
<dbReference type="InterPro" id="IPR035400">
    <property type="entry name" value="Urocanase_N"/>
</dbReference>
<dbReference type="GO" id="GO:0019556">
    <property type="term" value="P:L-histidine catabolic process to glutamate and formamide"/>
    <property type="evidence" value="ECO:0007669"/>
    <property type="project" value="UniProtKB-UniPathway"/>
</dbReference>
<evidence type="ECO:0000256" key="8">
    <source>
        <dbReference type="ARBA" id="ARBA00047623"/>
    </source>
</evidence>
<keyword evidence="5 9" id="KW-0520">NAD</keyword>
<evidence type="ECO:0000256" key="9">
    <source>
        <dbReference type="HAMAP-Rule" id="MF_00577"/>
    </source>
</evidence>
<evidence type="ECO:0000259" key="11">
    <source>
        <dbReference type="Pfam" id="PF17391"/>
    </source>
</evidence>
<dbReference type="Gene3D" id="3.40.50.10730">
    <property type="entry name" value="Urocanase like domains"/>
    <property type="match status" value="1"/>
</dbReference>
<dbReference type="InterPro" id="IPR035401">
    <property type="entry name" value="Urocanase_C"/>
</dbReference>
<dbReference type="NCBIfam" id="TIGR01228">
    <property type="entry name" value="hutU"/>
    <property type="match status" value="1"/>
</dbReference>
<dbReference type="Pfam" id="PF01175">
    <property type="entry name" value="Urocanase"/>
    <property type="match status" value="1"/>
</dbReference>
<evidence type="ECO:0000256" key="1">
    <source>
        <dbReference type="ARBA" id="ARBA00004794"/>
    </source>
</evidence>
<dbReference type="eggNOG" id="COG2987">
    <property type="taxonomic scope" value="Bacteria"/>
</dbReference>
<dbReference type="EMBL" id="DF820470">
    <property type="protein sequence ID" value="GAK59539.1"/>
    <property type="molecule type" value="Genomic_DNA"/>
</dbReference>
<comment type="catalytic activity">
    <reaction evidence="8 9">
        <text>4-imidazolone-5-propanoate = trans-urocanate + H2O</text>
        <dbReference type="Rhea" id="RHEA:13101"/>
        <dbReference type="ChEBI" id="CHEBI:15377"/>
        <dbReference type="ChEBI" id="CHEBI:17771"/>
        <dbReference type="ChEBI" id="CHEBI:77893"/>
        <dbReference type="EC" id="4.2.1.49"/>
    </reaction>
</comment>
<feature type="binding site" evidence="9">
    <location>
        <position position="280"/>
    </location>
    <ligand>
        <name>NAD(+)</name>
        <dbReference type="ChEBI" id="CHEBI:57540"/>
    </ligand>
</feature>
<dbReference type="Pfam" id="PF17392">
    <property type="entry name" value="Urocanase_C"/>
    <property type="match status" value="1"/>
</dbReference>
<dbReference type="Proteomes" id="UP000030661">
    <property type="component" value="Unassembled WGS sequence"/>
</dbReference>
<organism evidence="13">
    <name type="scientific">Vecturithrix granuli</name>
    <dbReference type="NCBI Taxonomy" id="1499967"/>
    <lineage>
        <taxon>Bacteria</taxon>
        <taxon>Candidatus Moduliflexota</taxon>
        <taxon>Candidatus Vecturitrichia</taxon>
        <taxon>Candidatus Vecturitrichales</taxon>
        <taxon>Candidatus Vecturitrichaceae</taxon>
        <taxon>Candidatus Vecturithrix</taxon>
    </lineage>
</organism>
<keyword evidence="4 9" id="KW-0369">Histidine metabolism</keyword>
<evidence type="ECO:0000256" key="2">
    <source>
        <dbReference type="ARBA" id="ARBA00007578"/>
    </source>
</evidence>
<dbReference type="Gene3D" id="3.40.1770.10">
    <property type="entry name" value="Urocanase superfamily"/>
    <property type="match status" value="2"/>
</dbReference>
<keyword evidence="14" id="KW-1185">Reference proteome</keyword>
<dbReference type="SUPFAM" id="SSF111326">
    <property type="entry name" value="Urocanase"/>
    <property type="match status" value="1"/>
</dbReference>
<comment type="function">
    <text evidence="9">Catalyzes the conversion of urocanate to 4-imidazolone-5-propionate.</text>
</comment>
<evidence type="ECO:0000256" key="7">
    <source>
        <dbReference type="ARBA" id="ARBA00031640"/>
    </source>
</evidence>
<protein>
    <recommendedName>
        <fullName evidence="3 9">Urocanate hydratase</fullName>
        <shortName evidence="9">Urocanase</shortName>
        <ecNumber evidence="3 9">4.2.1.49</ecNumber>
    </recommendedName>
    <alternativeName>
        <fullName evidence="7 9">Imidazolonepropionate hydrolase</fullName>
    </alternativeName>
</protein>
<evidence type="ECO:0000256" key="5">
    <source>
        <dbReference type="ARBA" id="ARBA00023027"/>
    </source>
</evidence>
<evidence type="ECO:0000256" key="6">
    <source>
        <dbReference type="ARBA" id="ARBA00023239"/>
    </source>
</evidence>
<dbReference type="GO" id="GO:0019557">
    <property type="term" value="P:L-histidine catabolic process to glutamate and formate"/>
    <property type="evidence" value="ECO:0007669"/>
    <property type="project" value="UniProtKB-UniPathway"/>
</dbReference>
<comment type="pathway">
    <text evidence="1 9">Amino-acid degradation; L-histidine degradation into L-glutamate; N-formimidoyl-L-glutamate from L-histidine: step 2/3.</text>
</comment>
<dbReference type="NCBIfam" id="NF003820">
    <property type="entry name" value="PRK05414.1"/>
    <property type="match status" value="1"/>
</dbReference>
<dbReference type="EC" id="4.2.1.49" evidence="3 9"/>
<dbReference type="GO" id="GO:0016153">
    <property type="term" value="F:urocanate hydratase activity"/>
    <property type="evidence" value="ECO:0007669"/>
    <property type="project" value="UniProtKB-UniRule"/>
</dbReference>
<dbReference type="InterPro" id="IPR023637">
    <property type="entry name" value="Urocanase-like"/>
</dbReference>
<dbReference type="InterPro" id="IPR036190">
    <property type="entry name" value="Urocanase_sf"/>
</dbReference>
<name>A0A081C4N4_VECG1</name>
<comment type="subcellular location">
    <subcellularLocation>
        <location evidence="9">Cytoplasm</location>
    </subcellularLocation>
</comment>
<dbReference type="PANTHER" id="PTHR12216:SF3">
    <property type="entry name" value="UROCANATE HYDRATASE"/>
    <property type="match status" value="1"/>
</dbReference>
<proteinExistence type="inferred from homology"/>
<dbReference type="PIRSF" id="PIRSF001423">
    <property type="entry name" value="Urocanate_hydrat"/>
    <property type="match status" value="1"/>
</dbReference>
<evidence type="ECO:0000256" key="3">
    <source>
        <dbReference type="ARBA" id="ARBA00011992"/>
    </source>
</evidence>
<comment type="cofactor">
    <cofactor evidence="9">
        <name>NAD(+)</name>
        <dbReference type="ChEBI" id="CHEBI:57540"/>
    </cofactor>
    <text evidence="9">Binds 1 NAD(+) per subunit.</text>
</comment>
<dbReference type="InterPro" id="IPR035085">
    <property type="entry name" value="Urocanase_Rossmann-like"/>
</dbReference>
<feature type="binding site" evidence="9">
    <location>
        <position position="210"/>
    </location>
    <ligand>
        <name>NAD(+)</name>
        <dbReference type="ChEBI" id="CHEBI:57540"/>
    </ligand>
</feature>
<evidence type="ECO:0000256" key="4">
    <source>
        <dbReference type="ARBA" id="ARBA00022808"/>
    </source>
</evidence>
<dbReference type="STRING" id="1499967.U27_06524"/>
<evidence type="ECO:0000259" key="10">
    <source>
        <dbReference type="Pfam" id="PF01175"/>
    </source>
</evidence>
<dbReference type="PROSITE" id="PS01233">
    <property type="entry name" value="UROCANASE"/>
    <property type="match status" value="1"/>
</dbReference>
<evidence type="ECO:0000313" key="13">
    <source>
        <dbReference type="EMBL" id="GAK59539.1"/>
    </source>
</evidence>
<dbReference type="HOGENOM" id="CLU_018868_3_0_0"/>
<dbReference type="InterPro" id="IPR038364">
    <property type="entry name" value="Urocanase_central_sf"/>
</dbReference>
<feature type="domain" description="Urocanase C-terminal" evidence="12">
    <location>
        <begin position="448"/>
        <end position="643"/>
    </location>
</feature>
<dbReference type="UniPathway" id="UPA00379">
    <property type="reaction ID" value="UER00550"/>
</dbReference>
<feature type="domain" description="Urocanase N-terminal" evidence="11">
    <location>
        <begin position="93"/>
        <end position="217"/>
    </location>
</feature>
<dbReference type="GO" id="GO:0005737">
    <property type="term" value="C:cytoplasm"/>
    <property type="evidence" value="ECO:0007669"/>
    <property type="project" value="UniProtKB-SubCell"/>
</dbReference>
<comment type="similarity">
    <text evidence="2 9">Belongs to the urocanase family.</text>
</comment>
<evidence type="ECO:0000259" key="12">
    <source>
        <dbReference type="Pfam" id="PF17392"/>
    </source>
</evidence>
<feature type="binding site" evidence="9">
    <location>
        <position position="407"/>
    </location>
    <ligand>
        <name>NAD(+)</name>
        <dbReference type="ChEBI" id="CHEBI:57540"/>
    </ligand>
</feature>
<feature type="binding site" evidence="9">
    <location>
        <position position="592"/>
    </location>
    <ligand>
        <name>NAD(+)</name>
        <dbReference type="ChEBI" id="CHEBI:57540"/>
    </ligand>
</feature>
<sequence length="679" mass="76008">MISNHEISQAMSVKLEDIFAELPAMPEFAEGIRRAPKRDAALSQADMELAFRNALRYIPEQWHEQLAPEFLEELLTRGRIYGYRFRPAGRLYGKPVNEYTGNCLEGKAFQVMIENNLDFEVALYPYELVTYGETGQVCQNWMQYRLIKRYLEIMTENQTLVLESGHPVGLFASSPNAPRVIITNALMIGMFDDYENWQRAAAIGVANYGQMTAGGWMYIGPQGIVHGTYSTILNAGRDKLGIPADQDLRGRLYVTSGLGGMSGAQGKAVEIAHGVGILAEVDYSRIQTRYDQGWISKITNTPAEAFQTAKAYQRKKEPCAIAFFGNVVDLLEYAVEQRIQIDLLSDQTSCHAAYDGGYCPQGLTFEERTEMMKSNPTKFRQLVDKSLQRHFELIKILVERGVYFFDYGNSFMKAVYDAGVKEICKNGVDELNGFIFPSYVEDIMGPVLFDYGYGPFRWVCLSGKPEDLRKTDHAAMACIDPERRFQDRDNYVWIRDAEKNKLVVGTQARILYQDAMGRMKIALKFNEMVRNGEIGPVMLGRDHHDTGGTDSPFRETSNIKDGSNIMADMATQCFAGNAARGMSLVALHNGGGVGIGKVINGGFGLVLDGSERVDQVIQSAIPWDVMGGVARRAWARNPHSIATCIEYNQTRSGRDHITLPFIPEEALVKKLVAKAFENK</sequence>
<dbReference type="PANTHER" id="PTHR12216">
    <property type="entry name" value="UROCANATE HYDRATASE"/>
    <property type="match status" value="1"/>
</dbReference>
<evidence type="ECO:0000313" key="14">
    <source>
        <dbReference type="Proteomes" id="UP000030661"/>
    </source>
</evidence>
<dbReference type="InterPro" id="IPR023636">
    <property type="entry name" value="Urocanase_CS"/>
</dbReference>
<accession>A0A081C4N4</accession>
<reference evidence="13" key="1">
    <citation type="journal article" date="2015" name="PeerJ">
        <title>First genomic representation of candidate bacterial phylum KSB3 points to enhanced environmental sensing as a trigger of wastewater bulking.</title>
        <authorList>
            <person name="Sekiguchi Y."/>
            <person name="Ohashi A."/>
            <person name="Parks D.H."/>
            <person name="Yamauchi T."/>
            <person name="Tyson G.W."/>
            <person name="Hugenholtz P."/>
        </authorList>
    </citation>
    <scope>NUCLEOTIDE SEQUENCE [LARGE SCALE GENOMIC DNA]</scope>
</reference>
<keyword evidence="9" id="KW-0963">Cytoplasm</keyword>